<protein>
    <submittedName>
        <fullName evidence="4">Serine/threonine protein kinases</fullName>
    </submittedName>
</protein>
<evidence type="ECO:0000259" key="3">
    <source>
        <dbReference type="Pfam" id="PF07228"/>
    </source>
</evidence>
<dbReference type="InterPro" id="IPR036457">
    <property type="entry name" value="PPM-type-like_dom_sf"/>
</dbReference>
<reference evidence="4 5" key="1">
    <citation type="submission" date="2007-01" db="EMBL/GenBank/DDBJ databases">
        <authorList>
            <person name="Haygood M."/>
            <person name="Podell S."/>
            <person name="Anderson C."/>
            <person name="Hopkinson B."/>
            <person name="Roe K."/>
            <person name="Barbeau K."/>
            <person name="Gaasterland T."/>
            <person name="Ferriera S."/>
            <person name="Johnson J."/>
            <person name="Kravitz S."/>
            <person name="Beeson K."/>
            <person name="Sutton G."/>
            <person name="Rogers Y.-H."/>
            <person name="Friedman R."/>
            <person name="Frazier M."/>
            <person name="Venter J.C."/>
        </authorList>
    </citation>
    <scope>NUCLEOTIDE SEQUENCE [LARGE SCALE GENOMIC DNA]</scope>
    <source>
        <strain evidence="4 5">ATCC 23134</strain>
    </source>
</reference>
<dbReference type="eggNOG" id="COG2208">
    <property type="taxonomic scope" value="Bacteria"/>
</dbReference>
<keyword evidence="5" id="KW-1185">Reference proteome</keyword>
<accession>A1ZR27</accession>
<dbReference type="InterPro" id="IPR001932">
    <property type="entry name" value="PPM-type_phosphatase-like_dom"/>
</dbReference>
<dbReference type="Gene3D" id="3.60.40.10">
    <property type="entry name" value="PPM-type phosphatase domain"/>
    <property type="match status" value="1"/>
</dbReference>
<gene>
    <name evidence="4" type="ORF">M23134_08390</name>
</gene>
<evidence type="ECO:0000313" key="5">
    <source>
        <dbReference type="Proteomes" id="UP000004095"/>
    </source>
</evidence>
<feature type="domain" description="PPM-type phosphatase" evidence="3">
    <location>
        <begin position="161"/>
        <end position="359"/>
    </location>
</feature>
<organism evidence="4 5">
    <name type="scientific">Microscilla marina ATCC 23134</name>
    <dbReference type="NCBI Taxonomy" id="313606"/>
    <lineage>
        <taxon>Bacteria</taxon>
        <taxon>Pseudomonadati</taxon>
        <taxon>Bacteroidota</taxon>
        <taxon>Cytophagia</taxon>
        <taxon>Cytophagales</taxon>
        <taxon>Microscillaceae</taxon>
        <taxon>Microscilla</taxon>
    </lineage>
</organism>
<dbReference type="PANTHER" id="PTHR43156:SF9">
    <property type="entry name" value="HAMP DOMAIN-CONTAINING PROTEIN"/>
    <property type="match status" value="1"/>
</dbReference>
<comment type="caution">
    <text evidence="4">The sequence shown here is derived from an EMBL/GenBank/DDBJ whole genome shotgun (WGS) entry which is preliminary data.</text>
</comment>
<dbReference type="Pfam" id="PF07228">
    <property type="entry name" value="SpoIIE"/>
    <property type="match status" value="1"/>
</dbReference>
<keyword evidence="1" id="KW-0378">Hydrolase</keyword>
<keyword evidence="2" id="KW-0812">Transmembrane</keyword>
<proteinExistence type="predicted"/>
<dbReference type="RefSeq" id="WP_004156161.1">
    <property type="nucleotide sequence ID" value="NZ_AAWS01000026.1"/>
</dbReference>
<name>A1ZR27_MICM2</name>
<keyword evidence="2" id="KW-1133">Transmembrane helix</keyword>
<dbReference type="GO" id="GO:0016791">
    <property type="term" value="F:phosphatase activity"/>
    <property type="evidence" value="ECO:0007669"/>
    <property type="project" value="TreeGrafter"/>
</dbReference>
<evidence type="ECO:0000256" key="2">
    <source>
        <dbReference type="SAM" id="Phobius"/>
    </source>
</evidence>
<dbReference type="Proteomes" id="UP000004095">
    <property type="component" value="Unassembled WGS sequence"/>
</dbReference>
<keyword evidence="4" id="KW-0723">Serine/threonine-protein kinase</keyword>
<dbReference type="AlphaFoldDB" id="A1ZR27"/>
<keyword evidence="4" id="KW-0808">Transferase</keyword>
<dbReference type="GO" id="GO:0004674">
    <property type="term" value="F:protein serine/threonine kinase activity"/>
    <property type="evidence" value="ECO:0007669"/>
    <property type="project" value="UniProtKB-KW"/>
</dbReference>
<keyword evidence="4" id="KW-0418">Kinase</keyword>
<feature type="transmembrane region" description="Helical" evidence="2">
    <location>
        <begin position="31"/>
        <end position="51"/>
    </location>
</feature>
<evidence type="ECO:0000313" key="4">
    <source>
        <dbReference type="EMBL" id="EAY27116.1"/>
    </source>
</evidence>
<sequence length="360" mass="41302">MEIYKLLGWLNERSLLTLAWSATSWFTNPKVLYLLWALLGGGITFIVGRFLRRHRFKDQLDLQQAYLQQLKHEMAPLQEALYQSQDEVIVQRGFINDQNNALRLYQHQQDQSLRLAQGIQQAILPSNKHLEAVFPQSFVFFRPKKHISGDFYWCCRIEQQSFVAVVDCAGHDIPGAFMSLMGYTLLNHFVKVKGLHNPAQVLTQLHKKMQQLLGQQEAREYNEIDIAFCQVEETIQQTNRVTFAGAWSSLFYVTAQLPCTIQECQGAPKSIGNPGSENLSIANQQVLLPQGSSFYLCSDGYMKQPNAQNKKMGKLRLMDTLQTLHLYDLLSQKLLLEQKLCEYQRAAPQYDDVLVLGVRL</sequence>
<evidence type="ECO:0000256" key="1">
    <source>
        <dbReference type="ARBA" id="ARBA00022801"/>
    </source>
</evidence>
<dbReference type="InterPro" id="IPR052016">
    <property type="entry name" value="Bact_Sigma-Reg"/>
</dbReference>
<dbReference type="PANTHER" id="PTHR43156">
    <property type="entry name" value="STAGE II SPORULATION PROTEIN E-RELATED"/>
    <property type="match status" value="1"/>
</dbReference>
<dbReference type="EMBL" id="AAWS01000026">
    <property type="protein sequence ID" value="EAY27116.1"/>
    <property type="molecule type" value="Genomic_DNA"/>
</dbReference>
<keyword evidence="2" id="KW-0472">Membrane</keyword>
<dbReference type="OrthoDB" id="9763484at2"/>